<evidence type="ECO:0000313" key="1">
    <source>
        <dbReference type="EMBL" id="NMF54904.1"/>
    </source>
</evidence>
<dbReference type="AlphaFoldDB" id="A0A7X9YHL4"/>
<protein>
    <submittedName>
        <fullName evidence="1">Uncharacterized protein</fullName>
    </submittedName>
</protein>
<name>A0A7X9YHL4_9ACTN</name>
<dbReference type="Proteomes" id="UP000546970">
    <property type="component" value="Unassembled WGS sequence"/>
</dbReference>
<dbReference type="EMBL" id="JABBCP010000001">
    <property type="protein sequence ID" value="NMF54904.1"/>
    <property type="molecule type" value="Genomic_DNA"/>
</dbReference>
<accession>A0A7X9YHL4</accession>
<gene>
    <name evidence="1" type="ORF">HF320_00955</name>
</gene>
<keyword evidence="2" id="KW-1185">Reference proteome</keyword>
<evidence type="ECO:0000313" key="2">
    <source>
        <dbReference type="Proteomes" id="UP000546970"/>
    </source>
</evidence>
<sequence length="166" mass="18415">MATLLSLCSQPYEERLDHDAPVSACVHAKVPALAKKLIFARFGYRVCGCITARMAFEGSMATMNVVHSRHRQFQRLNVDGKGRHIAQLLTFLPERTGRSAENAKVARFACFLFESNTVLCIYVAHEVASSVPRAQSHRLPDVLGPEFHIERMIDAEHLAASTLPVA</sequence>
<comment type="caution">
    <text evidence="1">The sequence shown here is derived from an EMBL/GenBank/DDBJ whole genome shotgun (WGS) entry which is preliminary data.</text>
</comment>
<dbReference type="RefSeq" id="WP_169276674.1">
    <property type="nucleotide sequence ID" value="NZ_JABBCP010000001.1"/>
</dbReference>
<reference evidence="1 2" key="1">
    <citation type="submission" date="2020-04" db="EMBL/GenBank/DDBJ databases">
        <title>Collinsella sp. KGMB02528 nov., an anaerobic actinobacterium isolated from human feces.</title>
        <authorList>
            <person name="Han K.-I."/>
            <person name="Eom M.K."/>
            <person name="Kim J.-S."/>
            <person name="Lee K.C."/>
            <person name="Suh M.K."/>
            <person name="Park S.-H."/>
            <person name="Lee J.H."/>
            <person name="Kang S.W."/>
            <person name="Park J.-E."/>
            <person name="Oh B.S."/>
            <person name="Yu S.Y."/>
            <person name="Choi S.-H."/>
            <person name="Lee D.H."/>
            <person name="Yoon H."/>
            <person name="Kim B.-Y."/>
            <person name="Lee J.H."/>
            <person name="Lee J.-S."/>
        </authorList>
    </citation>
    <scope>NUCLEOTIDE SEQUENCE [LARGE SCALE GENOMIC DNA]</scope>
    <source>
        <strain evidence="1 2">KGMB02528</strain>
    </source>
</reference>
<organism evidence="1 2">
    <name type="scientific">Collinsella acetigenes</name>
    <dbReference type="NCBI Taxonomy" id="2713419"/>
    <lineage>
        <taxon>Bacteria</taxon>
        <taxon>Bacillati</taxon>
        <taxon>Actinomycetota</taxon>
        <taxon>Coriobacteriia</taxon>
        <taxon>Coriobacteriales</taxon>
        <taxon>Coriobacteriaceae</taxon>
        <taxon>Collinsella</taxon>
    </lineage>
</organism>
<proteinExistence type="predicted"/>